<name>A0A922LKN4_SCHHA</name>
<dbReference type="CTD" id="75576220"/>
<accession>A0A922LKN4</accession>
<evidence type="ECO:0000313" key="3">
    <source>
        <dbReference type="EMBL" id="KAH9588050.1"/>
    </source>
</evidence>
<evidence type="ECO:0000256" key="2">
    <source>
        <dbReference type="SAM" id="Phobius"/>
    </source>
</evidence>
<evidence type="ECO:0000256" key="1">
    <source>
        <dbReference type="SAM" id="MobiDB-lite"/>
    </source>
</evidence>
<organism evidence="3 4">
    <name type="scientific">Schistosoma haematobium</name>
    <name type="common">Blood fluke</name>
    <dbReference type="NCBI Taxonomy" id="6185"/>
    <lineage>
        <taxon>Eukaryota</taxon>
        <taxon>Metazoa</taxon>
        <taxon>Spiralia</taxon>
        <taxon>Lophotrochozoa</taxon>
        <taxon>Platyhelminthes</taxon>
        <taxon>Trematoda</taxon>
        <taxon>Digenea</taxon>
        <taxon>Strigeidida</taxon>
        <taxon>Schistosomatoidea</taxon>
        <taxon>Schistosomatidae</taxon>
        <taxon>Schistosoma</taxon>
    </lineage>
</organism>
<dbReference type="KEGG" id="shx:MS3_00000111"/>
<keyword evidence="2" id="KW-1133">Transmembrane helix</keyword>
<gene>
    <name evidence="3" type="ORF">MS3_00000111</name>
</gene>
<keyword evidence="2" id="KW-0472">Membrane</keyword>
<protein>
    <submittedName>
        <fullName evidence="3">Uncharacterized protein</fullName>
    </submittedName>
</protein>
<reference evidence="3" key="2">
    <citation type="journal article" date="2019" name="Gigascience">
        <title>High-quality Schistosoma haematobium genome achieved by single-molecule and long-range sequencing.</title>
        <authorList>
            <person name="Stroehlein A.J."/>
            <person name="Korhonen P.K."/>
            <person name="Chong T.M."/>
            <person name="Lim Y.L."/>
            <person name="Chan K.G."/>
            <person name="Webster B."/>
            <person name="Rollinson D."/>
            <person name="Brindley P.J."/>
            <person name="Gasser R.B."/>
            <person name="Young N.D."/>
        </authorList>
    </citation>
    <scope>NUCLEOTIDE SEQUENCE</scope>
</reference>
<dbReference type="EMBL" id="AMPZ03000003">
    <property type="protein sequence ID" value="KAH9588050.1"/>
    <property type="molecule type" value="Genomic_DNA"/>
</dbReference>
<sequence length="110" mass="12445">MPNSLPSSGLATGSKPEKAKREDPTASNILKYFASVDSNLLRKLTHNLYKSSTTPHLFVVVIRNLKYENYKETWVMISFTLGLVFHFVSLCSTINVHYCVLVYVRLSVCT</sequence>
<keyword evidence="4" id="KW-1185">Reference proteome</keyword>
<evidence type="ECO:0000313" key="4">
    <source>
        <dbReference type="Proteomes" id="UP000471633"/>
    </source>
</evidence>
<dbReference type="Proteomes" id="UP000471633">
    <property type="component" value="Unassembled WGS sequence"/>
</dbReference>
<reference evidence="3" key="3">
    <citation type="submission" date="2021-06" db="EMBL/GenBank/DDBJ databases">
        <title>Chromosome-level genome assembly for S. haematobium.</title>
        <authorList>
            <person name="Stroehlein A.J."/>
        </authorList>
    </citation>
    <scope>NUCLEOTIDE SEQUENCE</scope>
</reference>
<keyword evidence="2" id="KW-0812">Transmembrane</keyword>
<proteinExistence type="predicted"/>
<comment type="caution">
    <text evidence="3">The sequence shown here is derived from an EMBL/GenBank/DDBJ whole genome shotgun (WGS) entry which is preliminary data.</text>
</comment>
<dbReference type="RefSeq" id="XP_051069647.1">
    <property type="nucleotide sequence ID" value="XM_051208013.1"/>
</dbReference>
<dbReference type="AlphaFoldDB" id="A0A922LKN4"/>
<feature type="region of interest" description="Disordered" evidence="1">
    <location>
        <begin position="1"/>
        <end position="23"/>
    </location>
</feature>
<reference evidence="3" key="4">
    <citation type="journal article" date="2022" name="PLoS Pathog.">
        <title>Chromosome-level genome of Schistosoma haematobium underpins genome-wide explorations of molecular variation.</title>
        <authorList>
            <person name="Stroehlein A.J."/>
            <person name="Korhonen P.K."/>
            <person name="Lee V.V."/>
            <person name="Ralph S.A."/>
            <person name="Mentink-Kane M."/>
            <person name="You H."/>
            <person name="McManus D.P."/>
            <person name="Tchuente L.T."/>
            <person name="Stothard J.R."/>
            <person name="Kaur P."/>
            <person name="Dudchenko O."/>
            <person name="Aiden E.L."/>
            <person name="Yang B."/>
            <person name="Yang H."/>
            <person name="Emery A.M."/>
            <person name="Webster B.L."/>
            <person name="Brindley P.J."/>
            <person name="Rollinson D."/>
            <person name="Chang B.C.H."/>
            <person name="Gasser R.B."/>
            <person name="Young N.D."/>
        </authorList>
    </citation>
    <scope>NUCLEOTIDE SEQUENCE</scope>
</reference>
<feature type="transmembrane region" description="Helical" evidence="2">
    <location>
        <begin position="74"/>
        <end position="104"/>
    </location>
</feature>
<feature type="compositionally biased region" description="Polar residues" evidence="1">
    <location>
        <begin position="1"/>
        <end position="11"/>
    </location>
</feature>
<dbReference type="GeneID" id="75576220"/>
<reference evidence="3" key="1">
    <citation type="journal article" date="2012" name="Nat. Genet.">
        <title>Whole-genome sequence of Schistosoma haematobium.</title>
        <authorList>
            <person name="Young N.D."/>
            <person name="Jex A.R."/>
            <person name="Li B."/>
            <person name="Liu S."/>
            <person name="Yang L."/>
            <person name="Xiong Z."/>
            <person name="Li Y."/>
            <person name="Cantacessi C."/>
            <person name="Hall R.S."/>
            <person name="Xu X."/>
            <person name="Chen F."/>
            <person name="Wu X."/>
            <person name="Zerlotini A."/>
            <person name="Oliveira G."/>
            <person name="Hofmann A."/>
            <person name="Zhang G."/>
            <person name="Fang X."/>
            <person name="Kang Y."/>
            <person name="Campbell B.E."/>
            <person name="Loukas A."/>
            <person name="Ranganathan S."/>
            <person name="Rollinson D."/>
            <person name="Rinaldi G."/>
            <person name="Brindley P.J."/>
            <person name="Yang H."/>
            <person name="Wang J."/>
            <person name="Wang J."/>
            <person name="Gasser R.B."/>
        </authorList>
    </citation>
    <scope>NUCLEOTIDE SEQUENCE</scope>
</reference>